<keyword evidence="1" id="KW-0106">Calcium</keyword>
<dbReference type="InParanoid" id="A0A1X7VET3"/>
<name>A0A1X7VET3_AMPQE</name>
<dbReference type="EnsemblMetazoa" id="Aqu2.1.38810_001">
    <property type="protein sequence ID" value="Aqu2.1.38810_001"/>
    <property type="gene ID" value="Aqu2.1.38810"/>
</dbReference>
<evidence type="ECO:0000313" key="4">
    <source>
        <dbReference type="Proteomes" id="UP000007879"/>
    </source>
</evidence>
<dbReference type="OMA" id="DIMDANN"/>
<dbReference type="Gene3D" id="1.10.238.10">
    <property type="entry name" value="EF-hand"/>
    <property type="match status" value="1"/>
</dbReference>
<feature type="domain" description="EF-hand" evidence="2">
    <location>
        <begin position="106"/>
        <end position="141"/>
    </location>
</feature>
<dbReference type="AlphaFoldDB" id="A0A1X7VET3"/>
<dbReference type="PROSITE" id="PS00018">
    <property type="entry name" value="EF_HAND_1"/>
    <property type="match status" value="3"/>
</dbReference>
<dbReference type="Proteomes" id="UP000007879">
    <property type="component" value="Unassembled WGS sequence"/>
</dbReference>
<dbReference type="STRING" id="400682.A0A1X7VET3"/>
<keyword evidence="4" id="KW-1185">Reference proteome</keyword>
<dbReference type="GO" id="GO:0005509">
    <property type="term" value="F:calcium ion binding"/>
    <property type="evidence" value="ECO:0007669"/>
    <property type="project" value="InterPro"/>
</dbReference>
<dbReference type="KEGG" id="aqu:105316849"/>
<proteinExistence type="predicted"/>
<dbReference type="EnsemblMetazoa" id="XM_011412079.1">
    <property type="protein sequence ID" value="XP_011410381.1"/>
    <property type="gene ID" value="LOC105316849"/>
</dbReference>
<dbReference type="InterPro" id="IPR018247">
    <property type="entry name" value="EF_Hand_1_Ca_BS"/>
</dbReference>
<sequence length="194" mass="22041">MSTTKEDFLKNPTWVKRVDEFFYVRDVNKNGYIELNDFRIVADKLTTLTNNKRPEALKRVLEAELALAAALGIKEGDKLSKEQWIDAMASLAEKLNAKSKAGEKPLTEDLTNALFDVVDVNEDGTVSLDEYKLVFKAYNIDDAAAAQGFAAHDKNKNGKLERHEIVNQHTRFWWYVNDDFGSNGTFGERFEAKD</sequence>
<feature type="domain" description="EF-hand" evidence="2">
    <location>
        <begin position="13"/>
        <end position="48"/>
    </location>
</feature>
<accession>A0A1X7VET3</accession>
<reference evidence="4" key="1">
    <citation type="journal article" date="2010" name="Nature">
        <title>The Amphimedon queenslandica genome and the evolution of animal complexity.</title>
        <authorList>
            <person name="Srivastava M."/>
            <person name="Simakov O."/>
            <person name="Chapman J."/>
            <person name="Fahey B."/>
            <person name="Gauthier M.E."/>
            <person name="Mitros T."/>
            <person name="Richards G.S."/>
            <person name="Conaco C."/>
            <person name="Dacre M."/>
            <person name="Hellsten U."/>
            <person name="Larroux C."/>
            <person name="Putnam N.H."/>
            <person name="Stanke M."/>
            <person name="Adamska M."/>
            <person name="Darling A."/>
            <person name="Degnan S.M."/>
            <person name="Oakley T.H."/>
            <person name="Plachetzki D.C."/>
            <person name="Zhai Y."/>
            <person name="Adamski M."/>
            <person name="Calcino A."/>
            <person name="Cummins S.F."/>
            <person name="Goodstein D.M."/>
            <person name="Harris C."/>
            <person name="Jackson D.J."/>
            <person name="Leys S.P."/>
            <person name="Shu S."/>
            <person name="Woodcroft B.J."/>
            <person name="Vervoort M."/>
            <person name="Kosik K.S."/>
            <person name="Manning G."/>
            <person name="Degnan B.M."/>
            <person name="Rokhsar D.S."/>
        </authorList>
    </citation>
    <scope>NUCLEOTIDE SEQUENCE [LARGE SCALE GENOMIC DNA]</scope>
</reference>
<dbReference type="InterPro" id="IPR011992">
    <property type="entry name" value="EF-hand-dom_pair"/>
</dbReference>
<evidence type="ECO:0000256" key="1">
    <source>
        <dbReference type="ARBA" id="ARBA00022837"/>
    </source>
</evidence>
<protein>
    <recommendedName>
        <fullName evidence="2">EF-hand domain-containing protein</fullName>
    </recommendedName>
</protein>
<dbReference type="InterPro" id="IPR002048">
    <property type="entry name" value="EF_hand_dom"/>
</dbReference>
<dbReference type="SMART" id="SM00054">
    <property type="entry name" value="EFh"/>
    <property type="match status" value="2"/>
</dbReference>
<dbReference type="Pfam" id="PF13499">
    <property type="entry name" value="EF-hand_7"/>
    <property type="match status" value="1"/>
</dbReference>
<reference evidence="3" key="2">
    <citation type="submission" date="2017-05" db="UniProtKB">
        <authorList>
            <consortium name="EnsemblMetazoa"/>
        </authorList>
    </citation>
    <scope>IDENTIFICATION</scope>
</reference>
<dbReference type="OrthoDB" id="427950at2759"/>
<dbReference type="SUPFAM" id="SSF47473">
    <property type="entry name" value="EF-hand"/>
    <property type="match status" value="1"/>
</dbReference>
<organism evidence="3">
    <name type="scientific">Amphimedon queenslandica</name>
    <name type="common">Sponge</name>
    <dbReference type="NCBI Taxonomy" id="400682"/>
    <lineage>
        <taxon>Eukaryota</taxon>
        <taxon>Metazoa</taxon>
        <taxon>Porifera</taxon>
        <taxon>Demospongiae</taxon>
        <taxon>Heteroscleromorpha</taxon>
        <taxon>Haplosclerida</taxon>
        <taxon>Niphatidae</taxon>
        <taxon>Amphimedon</taxon>
    </lineage>
</organism>
<dbReference type="eggNOG" id="ENOG502RYVV">
    <property type="taxonomic scope" value="Eukaryota"/>
</dbReference>
<gene>
    <name evidence="3" type="primary">105316849</name>
</gene>
<evidence type="ECO:0000313" key="3">
    <source>
        <dbReference type="EnsemblMetazoa" id="Aqu2.1.38810_001"/>
    </source>
</evidence>
<dbReference type="PROSITE" id="PS50222">
    <property type="entry name" value="EF_HAND_2"/>
    <property type="match status" value="2"/>
</dbReference>
<evidence type="ECO:0000259" key="2">
    <source>
        <dbReference type="PROSITE" id="PS50222"/>
    </source>
</evidence>